<evidence type="ECO:0000256" key="10">
    <source>
        <dbReference type="ARBA" id="ARBA00048567"/>
    </source>
</evidence>
<feature type="binding site" evidence="11">
    <location>
        <position position="39"/>
    </location>
    <ligand>
        <name>Mg(2+)</name>
        <dbReference type="ChEBI" id="CHEBI:18420"/>
    </ligand>
</feature>
<comment type="similarity">
    <text evidence="2 11">Belongs to the shikimate kinase family.</text>
</comment>
<dbReference type="PROSITE" id="PS01128">
    <property type="entry name" value="SHIKIMATE_KINASE"/>
    <property type="match status" value="1"/>
</dbReference>
<keyword evidence="6 11" id="KW-0547">Nucleotide-binding</keyword>
<dbReference type="GO" id="GO:0005524">
    <property type="term" value="F:ATP binding"/>
    <property type="evidence" value="ECO:0007669"/>
    <property type="project" value="UniProtKB-UniRule"/>
</dbReference>
<dbReference type="CDD" id="cd00464">
    <property type="entry name" value="SK"/>
    <property type="match status" value="1"/>
</dbReference>
<dbReference type="OrthoDB" id="9800332at2"/>
<dbReference type="PRINTS" id="PR01100">
    <property type="entry name" value="SHIKIMTKNASE"/>
</dbReference>
<keyword evidence="11" id="KW-0460">Magnesium</keyword>
<dbReference type="GO" id="GO:0004765">
    <property type="term" value="F:shikimate kinase activity"/>
    <property type="evidence" value="ECO:0007669"/>
    <property type="project" value="UniProtKB-UniRule"/>
</dbReference>
<evidence type="ECO:0000256" key="6">
    <source>
        <dbReference type="ARBA" id="ARBA00022741"/>
    </source>
</evidence>
<evidence type="ECO:0000313" key="13">
    <source>
        <dbReference type="Proteomes" id="UP000189940"/>
    </source>
</evidence>
<dbReference type="GO" id="GO:0009073">
    <property type="term" value="P:aromatic amino acid family biosynthetic process"/>
    <property type="evidence" value="ECO:0007669"/>
    <property type="project" value="UniProtKB-KW"/>
</dbReference>
<keyword evidence="11" id="KW-0479">Metal-binding</keyword>
<evidence type="ECO:0000256" key="1">
    <source>
        <dbReference type="ARBA" id="ARBA00004842"/>
    </source>
</evidence>
<evidence type="ECO:0000256" key="2">
    <source>
        <dbReference type="ARBA" id="ARBA00006997"/>
    </source>
</evidence>
<dbReference type="SUPFAM" id="SSF52540">
    <property type="entry name" value="P-loop containing nucleoside triphosphate hydrolases"/>
    <property type="match status" value="1"/>
</dbReference>
<comment type="function">
    <text evidence="11">Catalyzes the specific phosphorylation of the 3-hydroxyl group of shikimic acid using ATP as a cosubstrate.</text>
</comment>
<dbReference type="InterPro" id="IPR023000">
    <property type="entry name" value="Shikimate_kinase_CS"/>
</dbReference>
<keyword evidence="8 11" id="KW-0067">ATP-binding</keyword>
<evidence type="ECO:0000256" key="5">
    <source>
        <dbReference type="ARBA" id="ARBA00022679"/>
    </source>
</evidence>
<evidence type="ECO:0000256" key="11">
    <source>
        <dbReference type="HAMAP-Rule" id="MF_00109"/>
    </source>
</evidence>
<evidence type="ECO:0000256" key="8">
    <source>
        <dbReference type="ARBA" id="ARBA00022840"/>
    </source>
</evidence>
<keyword evidence="5 11" id="KW-0808">Transferase</keyword>
<feature type="binding site" evidence="11">
    <location>
        <position position="81"/>
    </location>
    <ligand>
        <name>substrate</name>
    </ligand>
</feature>
<evidence type="ECO:0000256" key="3">
    <source>
        <dbReference type="ARBA" id="ARBA00012154"/>
    </source>
</evidence>
<dbReference type="EC" id="2.7.1.71" evidence="3 11"/>
<feature type="binding site" evidence="11">
    <location>
        <begin position="35"/>
        <end position="40"/>
    </location>
    <ligand>
        <name>ATP</name>
        <dbReference type="ChEBI" id="CHEBI:30616"/>
    </ligand>
</feature>
<comment type="caution">
    <text evidence="12">The sequence shown here is derived from an EMBL/GenBank/DDBJ whole genome shotgun (WGS) entry which is preliminary data.</text>
</comment>
<comment type="pathway">
    <text evidence="1 11">Metabolic intermediate biosynthesis; chorismate biosynthesis; chorismate from D-erythrose 4-phosphate and phosphoenolpyruvate: step 5/7.</text>
</comment>
<evidence type="ECO:0000313" key="12">
    <source>
        <dbReference type="EMBL" id="OPH84326.1"/>
    </source>
</evidence>
<feature type="binding site" evidence="11">
    <location>
        <position position="103"/>
    </location>
    <ligand>
        <name>substrate</name>
    </ligand>
</feature>
<dbReference type="InterPro" id="IPR027417">
    <property type="entry name" value="P-loop_NTPase"/>
</dbReference>
<dbReference type="GO" id="GO:0008652">
    <property type="term" value="P:amino acid biosynthetic process"/>
    <property type="evidence" value="ECO:0007669"/>
    <property type="project" value="UniProtKB-KW"/>
</dbReference>
<dbReference type="Proteomes" id="UP000189940">
    <property type="component" value="Unassembled WGS sequence"/>
</dbReference>
<evidence type="ECO:0000256" key="7">
    <source>
        <dbReference type="ARBA" id="ARBA00022777"/>
    </source>
</evidence>
<accession>A0A1V4I273</accession>
<reference evidence="12 13" key="1">
    <citation type="submission" date="2017-02" db="EMBL/GenBank/DDBJ databases">
        <title>Genome sequence of the nitrite-oxidizing bacterium Nitrobacter vulgaris strain Ab1.</title>
        <authorList>
            <person name="Mellbye B.L."/>
            <person name="Davis E.W."/>
            <person name="Spieck E."/>
            <person name="Chang J.H."/>
            <person name="Bottomley P.J."/>
            <person name="Sayavedra-Soto L.A."/>
        </authorList>
    </citation>
    <scope>NUCLEOTIDE SEQUENCE [LARGE SCALE GENOMIC DNA]</scope>
    <source>
        <strain evidence="12 13">Ab1</strain>
    </source>
</reference>
<keyword evidence="11" id="KW-0963">Cytoplasm</keyword>
<dbReference type="GO" id="GO:0000287">
    <property type="term" value="F:magnesium ion binding"/>
    <property type="evidence" value="ECO:0007669"/>
    <property type="project" value="UniProtKB-UniRule"/>
</dbReference>
<dbReference type="RefSeq" id="WP_079445463.1">
    <property type="nucleotide sequence ID" value="NZ_MWPQ01000005.1"/>
</dbReference>
<keyword evidence="9 11" id="KW-0057">Aromatic amino acid biosynthesis</keyword>
<dbReference type="NCBIfam" id="NF010552">
    <property type="entry name" value="PRK13946.1"/>
    <property type="match status" value="1"/>
</dbReference>
<sequence length="210" mass="22552">MTSETVSPTNVGASPETAIVAALAGRSLALVGMMGAGKSTIGRRLAARLGMRFVDADAEIELAAGMSIPEIFETHGEPHFRDGEARVIARLLNGGPIVLATGGGAVLREETRARLCERAVSIWLKADAEVILRRVRRRADRPLLQTGDAAATIERLIAEREPIYQLANITVVSRDAPYERIVDECIGLLHLGLCRGEVTAKPDEGFNTTQ</sequence>
<organism evidence="12 13">
    <name type="scientific">Nitrobacter vulgaris</name>
    <dbReference type="NCBI Taxonomy" id="29421"/>
    <lineage>
        <taxon>Bacteria</taxon>
        <taxon>Pseudomonadati</taxon>
        <taxon>Pseudomonadota</taxon>
        <taxon>Alphaproteobacteria</taxon>
        <taxon>Hyphomicrobiales</taxon>
        <taxon>Nitrobacteraceae</taxon>
        <taxon>Nitrobacter</taxon>
    </lineage>
</organism>
<feature type="binding site" evidence="11">
    <location>
        <position position="57"/>
    </location>
    <ligand>
        <name>substrate</name>
    </ligand>
</feature>
<comment type="subunit">
    <text evidence="11">Monomer.</text>
</comment>
<dbReference type="InterPro" id="IPR031322">
    <property type="entry name" value="Shikimate/glucono_kinase"/>
</dbReference>
<comment type="subcellular location">
    <subcellularLocation>
        <location evidence="11">Cytoplasm</location>
    </subcellularLocation>
</comment>
<dbReference type="PANTHER" id="PTHR21087:SF16">
    <property type="entry name" value="SHIKIMATE KINASE 1, CHLOROPLASTIC"/>
    <property type="match status" value="1"/>
</dbReference>
<dbReference type="HAMAP" id="MF_00109">
    <property type="entry name" value="Shikimate_kinase"/>
    <property type="match status" value="1"/>
</dbReference>
<dbReference type="GO" id="GO:0005829">
    <property type="term" value="C:cytosol"/>
    <property type="evidence" value="ECO:0007669"/>
    <property type="project" value="TreeGrafter"/>
</dbReference>
<comment type="catalytic activity">
    <reaction evidence="10 11">
        <text>shikimate + ATP = 3-phosphoshikimate + ADP + H(+)</text>
        <dbReference type="Rhea" id="RHEA:13121"/>
        <dbReference type="ChEBI" id="CHEBI:15378"/>
        <dbReference type="ChEBI" id="CHEBI:30616"/>
        <dbReference type="ChEBI" id="CHEBI:36208"/>
        <dbReference type="ChEBI" id="CHEBI:145989"/>
        <dbReference type="ChEBI" id="CHEBI:456216"/>
        <dbReference type="EC" id="2.7.1.71"/>
    </reaction>
</comment>
<gene>
    <name evidence="11" type="primary">aroK</name>
    <name evidence="12" type="ORF">B2M20_02165</name>
</gene>
<dbReference type="AlphaFoldDB" id="A0A1V4I273"/>
<dbReference type="PANTHER" id="PTHR21087">
    <property type="entry name" value="SHIKIMATE KINASE"/>
    <property type="match status" value="1"/>
</dbReference>
<proteinExistence type="inferred from homology"/>
<dbReference type="Gene3D" id="3.40.50.300">
    <property type="entry name" value="P-loop containing nucleotide triphosphate hydrolases"/>
    <property type="match status" value="1"/>
</dbReference>
<protein>
    <recommendedName>
        <fullName evidence="3 11">Shikimate kinase</fullName>
        <shortName evidence="11">SK</shortName>
        <ecNumber evidence="3 11">2.7.1.71</ecNumber>
    </recommendedName>
</protein>
<keyword evidence="4 11" id="KW-0028">Amino-acid biosynthesis</keyword>
<dbReference type="GO" id="GO:0009423">
    <property type="term" value="P:chorismate biosynthetic process"/>
    <property type="evidence" value="ECO:0007669"/>
    <property type="project" value="UniProtKB-UniRule"/>
</dbReference>
<dbReference type="InterPro" id="IPR000623">
    <property type="entry name" value="Shikimate_kinase/TSH1"/>
</dbReference>
<dbReference type="STRING" id="29421.B2M20_02165"/>
<feature type="binding site" evidence="11">
    <location>
        <position position="160"/>
    </location>
    <ligand>
        <name>substrate</name>
    </ligand>
</feature>
<comment type="caution">
    <text evidence="11">Lacks conserved residue(s) required for the propagation of feature annotation.</text>
</comment>
<name>A0A1V4I273_NITVU</name>
<dbReference type="UniPathway" id="UPA00053">
    <property type="reaction ID" value="UER00088"/>
</dbReference>
<evidence type="ECO:0000256" key="9">
    <source>
        <dbReference type="ARBA" id="ARBA00023141"/>
    </source>
</evidence>
<dbReference type="Pfam" id="PF01202">
    <property type="entry name" value="SKI"/>
    <property type="match status" value="1"/>
</dbReference>
<evidence type="ECO:0000256" key="4">
    <source>
        <dbReference type="ARBA" id="ARBA00022605"/>
    </source>
</evidence>
<comment type="cofactor">
    <cofactor evidence="11">
        <name>Mg(2+)</name>
        <dbReference type="ChEBI" id="CHEBI:18420"/>
    </cofactor>
    <text evidence="11">Binds 1 Mg(2+) ion per subunit.</text>
</comment>
<dbReference type="EMBL" id="MWPQ01000005">
    <property type="protein sequence ID" value="OPH84326.1"/>
    <property type="molecule type" value="Genomic_DNA"/>
</dbReference>
<feature type="binding site" evidence="11">
    <location>
        <position position="141"/>
    </location>
    <ligand>
        <name>ATP</name>
        <dbReference type="ChEBI" id="CHEBI:30616"/>
    </ligand>
</feature>
<keyword evidence="13" id="KW-1185">Reference proteome</keyword>
<keyword evidence="7 11" id="KW-0418">Kinase</keyword>